<dbReference type="EMBL" id="CP092109">
    <property type="protein sequence ID" value="UWZ80896.1"/>
    <property type="molecule type" value="Genomic_DNA"/>
</dbReference>
<dbReference type="RefSeq" id="WP_260749263.1">
    <property type="nucleotide sequence ID" value="NZ_CP092109.1"/>
</dbReference>
<protein>
    <submittedName>
        <fullName evidence="2">Helix-hairpin-helix domain-containing protein</fullName>
    </submittedName>
</protein>
<dbReference type="Pfam" id="PF12836">
    <property type="entry name" value="HHH_3"/>
    <property type="match status" value="1"/>
</dbReference>
<dbReference type="InterPro" id="IPR010994">
    <property type="entry name" value="RuvA_2-like"/>
</dbReference>
<sequence length="186" mass="20794">MNHPRGLGSLIFLVLLLFMVAAGRQVFPRERPPAVFIPASEKLLVELGQGAARPGMYQFSDAQGWGGVISLTNLDCVREARANWPPPVTGQRLDFFCNSLNFLDISYSWMPASKRMALAIPLHPQRMNQEDWQALPGIGPRLAARIEEDRQLNGDFGALEELMRVRGIGPKRINDWRSYFSGGVTD</sequence>
<name>A0ABY5ZP66_9BACT</name>
<dbReference type="InterPro" id="IPR003583">
    <property type="entry name" value="Hlx-hairpin-Hlx_DNA-bd_motif"/>
</dbReference>
<dbReference type="SUPFAM" id="SSF47781">
    <property type="entry name" value="RuvA domain 2-like"/>
    <property type="match status" value="1"/>
</dbReference>
<dbReference type="Proteomes" id="UP001060414">
    <property type="component" value="Chromosome"/>
</dbReference>
<evidence type="ECO:0000259" key="1">
    <source>
        <dbReference type="SMART" id="SM00278"/>
    </source>
</evidence>
<evidence type="ECO:0000313" key="2">
    <source>
        <dbReference type="EMBL" id="UWZ80896.1"/>
    </source>
</evidence>
<dbReference type="Gene3D" id="1.10.150.320">
    <property type="entry name" value="Photosystem II 12 kDa extrinsic protein"/>
    <property type="match status" value="1"/>
</dbReference>
<feature type="domain" description="Helix-hairpin-helix DNA-binding motif class 1" evidence="1">
    <location>
        <begin position="130"/>
        <end position="149"/>
    </location>
</feature>
<reference evidence="2" key="1">
    <citation type="journal article" date="2022" name="Environ. Microbiol.">
        <title>Geoalkalibacter halelectricus SAP #1 sp. nov. possessing extracellular electron transfer and mineral#reducing capabilities from a haloalkaline environment.</title>
        <authorList>
            <person name="Yadav S."/>
            <person name="Singh R."/>
            <person name="Sundharam S.S."/>
            <person name="Chaudhary S."/>
            <person name="Krishnamurthi S."/>
            <person name="Patil S.A."/>
        </authorList>
    </citation>
    <scope>NUCLEOTIDE SEQUENCE</scope>
    <source>
        <strain evidence="2">SAP-1</strain>
    </source>
</reference>
<organism evidence="2 3">
    <name type="scientific">Geoalkalibacter halelectricus</name>
    <dbReference type="NCBI Taxonomy" id="2847045"/>
    <lineage>
        <taxon>Bacteria</taxon>
        <taxon>Pseudomonadati</taxon>
        <taxon>Thermodesulfobacteriota</taxon>
        <taxon>Desulfuromonadia</taxon>
        <taxon>Desulfuromonadales</taxon>
        <taxon>Geoalkalibacteraceae</taxon>
        <taxon>Geoalkalibacter</taxon>
    </lineage>
</organism>
<proteinExistence type="predicted"/>
<accession>A0ABY5ZP66</accession>
<keyword evidence="3" id="KW-1185">Reference proteome</keyword>
<feature type="domain" description="Helix-hairpin-helix DNA-binding motif class 1" evidence="1">
    <location>
        <begin position="160"/>
        <end position="179"/>
    </location>
</feature>
<gene>
    <name evidence="2" type="ORF">L9S41_05695</name>
</gene>
<evidence type="ECO:0000313" key="3">
    <source>
        <dbReference type="Proteomes" id="UP001060414"/>
    </source>
</evidence>
<dbReference type="SMART" id="SM00278">
    <property type="entry name" value="HhH1"/>
    <property type="match status" value="2"/>
</dbReference>